<dbReference type="AlphaFoldDB" id="A0A553C867"/>
<reference evidence="3 4" key="1">
    <citation type="submission" date="2019-07" db="EMBL/GenBank/DDBJ databases">
        <title>Novel species of Flavobacterium.</title>
        <authorList>
            <person name="Liu Q."/>
            <person name="Xin Y.-H."/>
        </authorList>
    </citation>
    <scope>NUCLEOTIDE SEQUENCE [LARGE SCALE GENOMIC DNA]</scope>
    <source>
        <strain evidence="3 4">LB3P56</strain>
    </source>
</reference>
<evidence type="ECO:0000256" key="1">
    <source>
        <dbReference type="SAM" id="Phobius"/>
    </source>
</evidence>
<dbReference type="Proteomes" id="UP000318585">
    <property type="component" value="Unassembled WGS sequence"/>
</dbReference>
<evidence type="ECO:0000259" key="2">
    <source>
        <dbReference type="Pfam" id="PF11127"/>
    </source>
</evidence>
<keyword evidence="1" id="KW-1133">Transmembrane helix</keyword>
<dbReference type="OrthoDB" id="9799383at2"/>
<name>A0A553C867_9FLAO</name>
<dbReference type="RefSeq" id="WP_143389334.1">
    <property type="nucleotide sequence ID" value="NZ_VJZQ01000002.1"/>
</dbReference>
<keyword evidence="4" id="KW-1185">Reference proteome</keyword>
<dbReference type="EMBL" id="VJZR01000011">
    <property type="protein sequence ID" value="TRX16710.1"/>
    <property type="molecule type" value="Genomic_DNA"/>
</dbReference>
<accession>A0A553C867</accession>
<comment type="caution">
    <text evidence="3">The sequence shown here is derived from an EMBL/GenBank/DDBJ whole genome shotgun (WGS) entry which is preliminary data.</text>
</comment>
<dbReference type="Gene3D" id="6.10.140.1340">
    <property type="match status" value="1"/>
</dbReference>
<feature type="transmembrane region" description="Helical" evidence="1">
    <location>
        <begin position="5"/>
        <end position="24"/>
    </location>
</feature>
<protein>
    <submittedName>
        <fullName evidence="3">DUF2892 domain-containing protein</fullName>
    </submittedName>
</protein>
<keyword evidence="1" id="KW-0472">Membrane</keyword>
<dbReference type="InterPro" id="IPR021309">
    <property type="entry name" value="YgaP-like_TM"/>
</dbReference>
<dbReference type="Pfam" id="PF11127">
    <property type="entry name" value="YgaP-like_TM"/>
    <property type="match status" value="1"/>
</dbReference>
<evidence type="ECO:0000313" key="4">
    <source>
        <dbReference type="Proteomes" id="UP000318585"/>
    </source>
</evidence>
<sequence length="61" mass="6968">MKNRIVRAIAGIFILISLLLAIYINQNWLWFTAFVGANLLQSSITKWCLMDDILTKLGVKD</sequence>
<evidence type="ECO:0000313" key="3">
    <source>
        <dbReference type="EMBL" id="TRX16710.1"/>
    </source>
</evidence>
<proteinExistence type="predicted"/>
<feature type="transmembrane region" description="Helical" evidence="1">
    <location>
        <begin position="30"/>
        <end position="49"/>
    </location>
</feature>
<gene>
    <name evidence="3" type="ORF">FNW17_12155</name>
</gene>
<feature type="domain" description="Inner membrane protein YgaP-like transmembrane" evidence="2">
    <location>
        <begin position="2"/>
        <end position="54"/>
    </location>
</feature>
<keyword evidence="1" id="KW-0812">Transmembrane</keyword>
<organism evidence="3 4">
    <name type="scientific">Flavobacterium franklandianum</name>
    <dbReference type="NCBI Taxonomy" id="2594430"/>
    <lineage>
        <taxon>Bacteria</taxon>
        <taxon>Pseudomonadati</taxon>
        <taxon>Bacteroidota</taxon>
        <taxon>Flavobacteriia</taxon>
        <taxon>Flavobacteriales</taxon>
        <taxon>Flavobacteriaceae</taxon>
        <taxon>Flavobacterium</taxon>
    </lineage>
</organism>